<dbReference type="Pfam" id="PF13240">
    <property type="entry name" value="Zn_Ribbon_1"/>
    <property type="match status" value="1"/>
</dbReference>
<dbReference type="InterPro" id="IPR036013">
    <property type="entry name" value="Band_7/SPFH_dom_sf"/>
</dbReference>
<feature type="domain" description="SPFH" evidence="3">
    <location>
        <begin position="26"/>
        <end position="236"/>
    </location>
</feature>
<dbReference type="RefSeq" id="WP_039634491.1">
    <property type="nucleotide sequence ID" value="NZ_AYSO01000018.1"/>
</dbReference>
<dbReference type="PANTHER" id="PTHR37826">
    <property type="entry name" value="FLOTILLIN BAND_7_5 DOMAIN PROTEIN"/>
    <property type="match status" value="1"/>
</dbReference>
<comment type="caution">
    <text evidence="4">The sequence shown here is derived from an EMBL/GenBank/DDBJ whole genome shotgun (WGS) entry which is preliminary data.</text>
</comment>
<reference evidence="4 5" key="1">
    <citation type="journal article" date="2015" name="Infect. Genet. Evol.">
        <title>Genomic sequences of six botulinum neurotoxin-producing strains representing three clostridial species illustrate the mobility and diversity of botulinum neurotoxin genes.</title>
        <authorList>
            <person name="Smith T.J."/>
            <person name="Hill K.K."/>
            <person name="Xie G."/>
            <person name="Foley B.T."/>
            <person name="Williamson C.H."/>
            <person name="Foster J.T."/>
            <person name="Johnson S.L."/>
            <person name="Chertkov O."/>
            <person name="Teshima H."/>
            <person name="Gibbons H.S."/>
            <person name="Johnsky L.A."/>
            <person name="Karavis M.A."/>
            <person name="Smith L.A."/>
        </authorList>
    </citation>
    <scope>NUCLEOTIDE SEQUENCE [LARGE SCALE GENOMIC DNA]</scope>
    <source>
        <strain evidence="4 5">CDC 2741</strain>
    </source>
</reference>
<dbReference type="STRING" id="29341.RSJ17_01655"/>
<dbReference type="OrthoDB" id="9788304at2"/>
<dbReference type="Gene3D" id="3.30.479.30">
    <property type="entry name" value="Band 7 domain"/>
    <property type="match status" value="1"/>
</dbReference>
<feature type="domain" description="DZANK-type" evidence="1">
    <location>
        <begin position="301"/>
        <end position="346"/>
    </location>
</feature>
<dbReference type="InterPro" id="IPR033880">
    <property type="entry name" value="SPFH_YdjI"/>
</dbReference>
<organism evidence="4 5">
    <name type="scientific">Clostridium argentinense CDC 2741</name>
    <dbReference type="NCBI Taxonomy" id="1418104"/>
    <lineage>
        <taxon>Bacteria</taxon>
        <taxon>Bacillati</taxon>
        <taxon>Bacillota</taxon>
        <taxon>Clostridia</taxon>
        <taxon>Eubacteriales</taxon>
        <taxon>Clostridiaceae</taxon>
        <taxon>Clostridium</taxon>
    </lineage>
</organism>
<dbReference type="Pfam" id="PF12773">
    <property type="entry name" value="DZR"/>
    <property type="match status" value="1"/>
</dbReference>
<dbReference type="AlphaFoldDB" id="A0A0C1TYW2"/>
<sequence length="376" mass="41867">MGLFDFLKGQFIEVIEWTNSDLDTIVYRFPVMNKEIKMGAKLTVRESQVAIFVNEGQIADVFVPGLYELTTQNLPILTKLKSWKYGFNSSFKAEVYFVNTRQFTNQKWGTTNPVMMRDPEFGMLRLRAFGIYSFKVLDPVIFMKEIFGTSEIFDTEHINGQLKRLIVSGMSDLLAETNIAALDLARYYDELGEQSTLKLKSRFEAMGLSLTNVIIENISLPEEVEKVMDKRTSMGVIGNIDQYAKYQASEAIRDAAQNQGNGLAGMGAGLGAGSAIGTMMNNALNTLNSNQSVSNRETIKCKKCNTEIDKNSKFCPECGETINLKIKCVKCNAEIQNGIKFCPECGSPQNTKKLCSNCSAELDLNAKFCPECGTKS</sequence>
<dbReference type="Pfam" id="PF13421">
    <property type="entry name" value="Band_7_1"/>
    <property type="match status" value="1"/>
</dbReference>
<dbReference type="EMBL" id="AYSO01000018">
    <property type="protein sequence ID" value="KIE45844.1"/>
    <property type="molecule type" value="Genomic_DNA"/>
</dbReference>
<protein>
    <submittedName>
        <fullName evidence="4">Double zinc ribbon family protein</fullName>
    </submittedName>
</protein>
<name>A0A0C1TYW2_9CLOT</name>
<evidence type="ECO:0000259" key="2">
    <source>
        <dbReference type="Pfam" id="PF13240"/>
    </source>
</evidence>
<proteinExistence type="predicted"/>
<accession>A0A0C1TYW2</accession>
<dbReference type="SUPFAM" id="SSF117892">
    <property type="entry name" value="Band 7/SPFH domain"/>
    <property type="match status" value="1"/>
</dbReference>
<feature type="domain" description="Zinc-ribbon" evidence="2">
    <location>
        <begin position="355"/>
        <end position="375"/>
    </location>
</feature>
<gene>
    <name evidence="4" type="ORF">U732_2250</name>
</gene>
<dbReference type="CDD" id="cd03408">
    <property type="entry name" value="SPFH_like_u1"/>
    <property type="match status" value="1"/>
</dbReference>
<dbReference type="PANTHER" id="PTHR37826:SF2">
    <property type="entry name" value="ZINC-RIBBON DOMAIN-CONTAINING PROTEIN"/>
    <property type="match status" value="1"/>
</dbReference>
<keyword evidence="5" id="KW-1185">Reference proteome</keyword>
<evidence type="ECO:0000259" key="1">
    <source>
        <dbReference type="Pfam" id="PF12773"/>
    </source>
</evidence>
<dbReference type="InterPro" id="IPR025874">
    <property type="entry name" value="DZR"/>
</dbReference>
<evidence type="ECO:0000313" key="4">
    <source>
        <dbReference type="EMBL" id="KIE45844.1"/>
    </source>
</evidence>
<evidence type="ECO:0000259" key="3">
    <source>
        <dbReference type="Pfam" id="PF13421"/>
    </source>
</evidence>
<evidence type="ECO:0000313" key="5">
    <source>
        <dbReference type="Proteomes" id="UP000031366"/>
    </source>
</evidence>
<dbReference type="InterPro" id="IPR026870">
    <property type="entry name" value="Zinc_ribbon_dom"/>
</dbReference>
<dbReference type="Proteomes" id="UP000031366">
    <property type="component" value="Unassembled WGS sequence"/>
</dbReference>